<evidence type="ECO:0000256" key="3">
    <source>
        <dbReference type="RuleBase" id="RU000363"/>
    </source>
</evidence>
<evidence type="ECO:0000313" key="4">
    <source>
        <dbReference type="EMBL" id="SPO04403.1"/>
    </source>
</evidence>
<dbReference type="Pfam" id="PF00106">
    <property type="entry name" value="adh_short"/>
    <property type="match status" value="1"/>
</dbReference>
<protein>
    <submittedName>
        <fullName evidence="4">Probable short-chain dehydrogenase</fullName>
    </submittedName>
</protein>
<dbReference type="Proteomes" id="UP001187682">
    <property type="component" value="Unassembled WGS sequence"/>
</dbReference>
<dbReference type="PANTHER" id="PTHR24320:SF283">
    <property type="entry name" value="RETINOL DEHYDROGENASE 11"/>
    <property type="match status" value="1"/>
</dbReference>
<dbReference type="AlphaFoldDB" id="A0AAE8N3M1"/>
<dbReference type="EMBL" id="ONZQ02000010">
    <property type="protein sequence ID" value="SPO04403.1"/>
    <property type="molecule type" value="Genomic_DNA"/>
</dbReference>
<dbReference type="InterPro" id="IPR036291">
    <property type="entry name" value="NAD(P)-bd_dom_sf"/>
</dbReference>
<keyword evidence="2" id="KW-0560">Oxidoreductase</keyword>
<comment type="similarity">
    <text evidence="1 3">Belongs to the short-chain dehydrogenases/reductases (SDR) family.</text>
</comment>
<dbReference type="PRINTS" id="PR00080">
    <property type="entry name" value="SDRFAMILY"/>
</dbReference>
<dbReference type="GO" id="GO:0016491">
    <property type="term" value="F:oxidoreductase activity"/>
    <property type="evidence" value="ECO:0007669"/>
    <property type="project" value="UniProtKB-KW"/>
</dbReference>
<name>A0AAE8N3M1_9PEZI</name>
<comment type="caution">
    <text evidence="4">The sequence shown here is derived from an EMBL/GenBank/DDBJ whole genome shotgun (WGS) entry which is preliminary data.</text>
</comment>
<dbReference type="PANTHER" id="PTHR24320">
    <property type="entry name" value="RETINOL DEHYDROGENASE"/>
    <property type="match status" value="1"/>
</dbReference>
<keyword evidence="5" id="KW-1185">Reference proteome</keyword>
<evidence type="ECO:0000256" key="1">
    <source>
        <dbReference type="ARBA" id="ARBA00006484"/>
    </source>
</evidence>
<dbReference type="Gene3D" id="3.40.50.720">
    <property type="entry name" value="NAD(P)-binding Rossmann-like Domain"/>
    <property type="match status" value="1"/>
</dbReference>
<evidence type="ECO:0000313" key="5">
    <source>
        <dbReference type="Proteomes" id="UP001187682"/>
    </source>
</evidence>
<dbReference type="PRINTS" id="PR00081">
    <property type="entry name" value="GDHRDH"/>
</dbReference>
<dbReference type="SUPFAM" id="SSF51735">
    <property type="entry name" value="NAD(P)-binding Rossmann-fold domains"/>
    <property type="match status" value="1"/>
</dbReference>
<dbReference type="InterPro" id="IPR002347">
    <property type="entry name" value="SDR_fam"/>
</dbReference>
<accession>A0AAE8N3M1</accession>
<sequence>MSQSSNTHPTAQDLAAQLASEIKGKVILTTGVSPGGLGDAFVRAIASVHPSLLILAGRNTTKTQATADAIVKAYPEVRVRTLQLDLESLDAVRGAAEEVISWEDVPSIDAVVNNAGIMAVEFALTVDGYERQFATNHLGPFLFTNLIMEKLLATEKPTIVNVSSDGHRLSPVRFADYNFNNGESYNKWTAYGQSKSANMLFALSLAEKLGPKLNLHAFSLHPGVIMTNLGNHLDLETSFTALRDLDKLLGNVEGFQEREFKDLDHGAATTVFAFDPKLKDHNGAYLQDCHVADPWKDTVLPWGTSTVSAARLWKLSEQLVGQEFKY</sequence>
<proteinExistence type="inferred from homology"/>
<organism evidence="4 5">
    <name type="scientific">Cephalotrichum gorgonifer</name>
    <dbReference type="NCBI Taxonomy" id="2041049"/>
    <lineage>
        <taxon>Eukaryota</taxon>
        <taxon>Fungi</taxon>
        <taxon>Dikarya</taxon>
        <taxon>Ascomycota</taxon>
        <taxon>Pezizomycotina</taxon>
        <taxon>Sordariomycetes</taxon>
        <taxon>Hypocreomycetidae</taxon>
        <taxon>Microascales</taxon>
        <taxon>Microascaceae</taxon>
        <taxon>Cephalotrichum</taxon>
    </lineage>
</organism>
<gene>
    <name evidence="4" type="ORF">DNG_07088</name>
</gene>
<evidence type="ECO:0000256" key="2">
    <source>
        <dbReference type="ARBA" id="ARBA00023002"/>
    </source>
</evidence>
<reference evidence="4" key="1">
    <citation type="submission" date="2018-03" db="EMBL/GenBank/DDBJ databases">
        <authorList>
            <person name="Guldener U."/>
        </authorList>
    </citation>
    <scope>NUCLEOTIDE SEQUENCE</scope>
</reference>